<feature type="chain" id="PRO_5012674169" evidence="1">
    <location>
        <begin position="21"/>
        <end position="88"/>
    </location>
</feature>
<accession>A0A291C2S2</accession>
<reference evidence="2" key="2">
    <citation type="submission" date="2017-07" db="EMBL/GenBank/DDBJ databases">
        <authorList>
            <person name="Sun Z.S."/>
            <person name="Albrecht U."/>
            <person name="Echele G."/>
            <person name="Lee C.C."/>
        </authorList>
    </citation>
    <scope>NUCLEOTIDE SEQUENCE</scope>
    <source>
        <strain evidence="2">P_Ps9.14</strain>
    </source>
</reference>
<evidence type="ECO:0000256" key="1">
    <source>
        <dbReference type="SAM" id="SignalP"/>
    </source>
</evidence>
<dbReference type="AlphaFoldDB" id="A0A291C2S2"/>
<reference evidence="2" key="1">
    <citation type="journal article" date="2017" name="Genome Biol. Evol.">
        <title>Divergence of the Venom Exogene Repertoire in Two Sister Species of Turriconus.</title>
        <authorList>
            <person name="Li Q."/>
            <person name="Barghi N."/>
            <person name="Lu A."/>
            <person name="Fedosov A.E."/>
            <person name="Bandyopadhyay P.K."/>
            <person name="Lluisma A.O."/>
            <person name="Concepcion G.P."/>
            <person name="Yandell M."/>
            <person name="Olivera B.M."/>
            <person name="Safavi-Hemami H."/>
        </authorList>
    </citation>
    <scope>NUCLEOTIDE SEQUENCE</scope>
    <source>
        <strain evidence="2">P_Ps9.14</strain>
    </source>
</reference>
<feature type="signal peptide" evidence="1">
    <location>
        <begin position="1"/>
        <end position="20"/>
    </location>
</feature>
<organism evidence="2">
    <name type="scientific">Conus praecellens</name>
    <name type="common">Admirable cone</name>
    <dbReference type="NCBI Taxonomy" id="128530"/>
    <lineage>
        <taxon>Eukaryota</taxon>
        <taxon>Metazoa</taxon>
        <taxon>Spiralia</taxon>
        <taxon>Lophotrochozoa</taxon>
        <taxon>Mollusca</taxon>
        <taxon>Gastropoda</taxon>
        <taxon>Caenogastropoda</taxon>
        <taxon>Neogastropoda</taxon>
        <taxon>Conoidea</taxon>
        <taxon>Conidae</taxon>
        <taxon>Conus</taxon>
        <taxon>Turriconus</taxon>
    </lineage>
</organism>
<keyword evidence="1" id="KW-0732">Signal</keyword>
<dbReference type="EMBL" id="MF576914">
    <property type="protein sequence ID" value="ATF27748.1"/>
    <property type="molecule type" value="mRNA"/>
</dbReference>
<proteinExistence type="evidence at transcript level"/>
<evidence type="ECO:0000313" key="2">
    <source>
        <dbReference type="EMBL" id="ATF27748.1"/>
    </source>
</evidence>
<name>A0A291C2S2_CONPC</name>
<protein>
    <submittedName>
        <fullName evidence="2">Conotoxin</fullName>
    </submittedName>
</protein>
<sequence>MHLSLASSAVLMLLLLFAFGSFVGVQPGHVDNGQLTDNLWKPRSLVKLAAEDVKCAGSCSTNADCGSGCYCDPKHKDCHKDRRAKPRA</sequence>